<dbReference type="GO" id="GO:0016706">
    <property type="term" value="F:2-oxoglutarate-dependent dioxygenase activity"/>
    <property type="evidence" value="ECO:0007669"/>
    <property type="project" value="UniProtKB-ARBA"/>
</dbReference>
<keyword evidence="2" id="KW-1185">Reference proteome</keyword>
<name>A0A229P2K0_9BACL</name>
<dbReference type="EMBL" id="NMUQ01000001">
    <property type="protein sequence ID" value="OXM16338.1"/>
    <property type="molecule type" value="Genomic_DNA"/>
</dbReference>
<gene>
    <name evidence="1" type="ORF">CGZ75_06540</name>
</gene>
<dbReference type="PANTHER" id="PTHR12697:SF5">
    <property type="entry name" value="DEOXYHYPUSINE HYDROXYLASE"/>
    <property type="match status" value="1"/>
</dbReference>
<keyword evidence="1" id="KW-0223">Dioxygenase</keyword>
<dbReference type="SUPFAM" id="SSF48371">
    <property type="entry name" value="ARM repeat"/>
    <property type="match status" value="1"/>
</dbReference>
<dbReference type="Pfam" id="PF05721">
    <property type="entry name" value="PhyH"/>
    <property type="match status" value="1"/>
</dbReference>
<dbReference type="Gene3D" id="2.60.120.620">
    <property type="entry name" value="q2cbj1_9rhob like domain"/>
    <property type="match status" value="1"/>
</dbReference>
<evidence type="ECO:0000313" key="1">
    <source>
        <dbReference type="EMBL" id="OXM16338.1"/>
    </source>
</evidence>
<dbReference type="InterPro" id="IPR016024">
    <property type="entry name" value="ARM-type_fold"/>
</dbReference>
<sequence>MTNSHQPVLLTDDQMKAFIRDGVLLLNTDFPRSFHDSLVAQLNDVYQEEGNPGNNILPRIRDLQKVFDHPVVTGALTSVLGPDYLLHTHRHGHFNASPQPGGWHKDSYWGYSRMRNHHPWWAMIMYFPQDTPLELGPTGIFPGTQFLESRVFDEENPAAEVTAQGEAGTFALIHYDVWHRSTANIIGQPRYMLKFEFMRTTAPTAPTWNNIDPIWTPSAEESHEALDQSILWEENWNWLSGQIGSLANSMPEDPEAIQQLTAKLAGPDEPTSLNAAYSLAASGSGGISALLEALRNEDNRISRKAAYGLSAAGQEAVAGLLKALGEPSNTVVIHAAFALGELRELAASAIPQLAALLGDSSAEVRRQVIETLGFIGKPSEGIVPALIRGLRDEDVQARFMAALSLLRLKSDAADAIPELAEALGDSNRYVRGHAAEALRYIDSPEARDILLRELFNLRWCSDTTKASTF</sequence>
<keyword evidence="1" id="KW-0560">Oxidoreductase</keyword>
<dbReference type="InterPro" id="IPR011989">
    <property type="entry name" value="ARM-like"/>
</dbReference>
<dbReference type="InterPro" id="IPR008775">
    <property type="entry name" value="Phytyl_CoA_dOase-like"/>
</dbReference>
<dbReference type="AlphaFoldDB" id="A0A229P2K0"/>
<evidence type="ECO:0000313" key="2">
    <source>
        <dbReference type="Proteomes" id="UP000215145"/>
    </source>
</evidence>
<accession>A0A229P2K0</accession>
<dbReference type="RefSeq" id="WP_089523422.1">
    <property type="nucleotide sequence ID" value="NZ_NMUQ01000001.1"/>
</dbReference>
<dbReference type="Pfam" id="PF13646">
    <property type="entry name" value="HEAT_2"/>
    <property type="match status" value="2"/>
</dbReference>
<dbReference type="SUPFAM" id="SSF51197">
    <property type="entry name" value="Clavaminate synthase-like"/>
    <property type="match status" value="1"/>
</dbReference>
<comment type="caution">
    <text evidence="1">The sequence shown here is derived from an EMBL/GenBank/DDBJ whole genome shotgun (WGS) entry which is preliminary data.</text>
</comment>
<dbReference type="Gene3D" id="1.25.10.10">
    <property type="entry name" value="Leucine-rich Repeat Variant"/>
    <property type="match status" value="2"/>
</dbReference>
<reference evidence="1 2" key="1">
    <citation type="submission" date="2017-07" db="EMBL/GenBank/DDBJ databases">
        <title>Paenibacillus herberti R33 genome sequencing and assembly.</title>
        <authorList>
            <person name="Su W."/>
        </authorList>
    </citation>
    <scope>NUCLEOTIDE SEQUENCE [LARGE SCALE GENOMIC DNA]</scope>
    <source>
        <strain evidence="1 2">R33</strain>
    </source>
</reference>
<organism evidence="1 2">
    <name type="scientific">Paenibacillus herberti</name>
    <dbReference type="NCBI Taxonomy" id="1619309"/>
    <lineage>
        <taxon>Bacteria</taxon>
        <taxon>Bacillati</taxon>
        <taxon>Bacillota</taxon>
        <taxon>Bacilli</taxon>
        <taxon>Bacillales</taxon>
        <taxon>Paenibacillaceae</taxon>
        <taxon>Paenibacillus</taxon>
    </lineage>
</organism>
<dbReference type="InterPro" id="IPR004155">
    <property type="entry name" value="PBS_lyase_HEAT"/>
</dbReference>
<dbReference type="Proteomes" id="UP000215145">
    <property type="component" value="Unassembled WGS sequence"/>
</dbReference>
<proteinExistence type="predicted"/>
<protein>
    <submittedName>
        <fullName evidence="1">Phytanoyl-CoA dioxygenase</fullName>
    </submittedName>
</protein>
<dbReference type="OrthoDB" id="505313at2"/>
<dbReference type="SMART" id="SM00567">
    <property type="entry name" value="EZ_HEAT"/>
    <property type="match status" value="4"/>
</dbReference>
<dbReference type="PANTHER" id="PTHR12697">
    <property type="entry name" value="PBS LYASE HEAT-LIKE PROTEIN"/>
    <property type="match status" value="1"/>
</dbReference>